<evidence type="ECO:0000313" key="2">
    <source>
        <dbReference type="Proteomes" id="UP000638648"/>
    </source>
</evidence>
<name>A0A927R8P0_9ACTN</name>
<protein>
    <submittedName>
        <fullName evidence="1">Uncharacterized protein</fullName>
    </submittedName>
</protein>
<comment type="caution">
    <text evidence="1">The sequence shown here is derived from an EMBL/GenBank/DDBJ whole genome shotgun (WGS) entry which is preliminary data.</text>
</comment>
<dbReference type="AlphaFoldDB" id="A0A927R8P0"/>
<organism evidence="1 2">
    <name type="scientific">Actinopolymorpha pittospori</name>
    <dbReference type="NCBI Taxonomy" id="648752"/>
    <lineage>
        <taxon>Bacteria</taxon>
        <taxon>Bacillati</taxon>
        <taxon>Actinomycetota</taxon>
        <taxon>Actinomycetes</taxon>
        <taxon>Propionibacteriales</taxon>
        <taxon>Actinopolymorphaceae</taxon>
        <taxon>Actinopolymorpha</taxon>
    </lineage>
</organism>
<proteinExistence type="predicted"/>
<gene>
    <name evidence="1" type="ORF">HEB94_003795</name>
</gene>
<keyword evidence="2" id="KW-1185">Reference proteome</keyword>
<reference evidence="1" key="1">
    <citation type="submission" date="2020-10" db="EMBL/GenBank/DDBJ databases">
        <title>Sequencing the genomes of 1000 actinobacteria strains.</title>
        <authorList>
            <person name="Klenk H.-P."/>
        </authorList>
    </citation>
    <scope>NUCLEOTIDE SEQUENCE</scope>
    <source>
        <strain evidence="1">DSM 45354</strain>
    </source>
</reference>
<dbReference type="EMBL" id="JADBEM010000001">
    <property type="protein sequence ID" value="MBE1606947.1"/>
    <property type="molecule type" value="Genomic_DNA"/>
</dbReference>
<evidence type="ECO:0000313" key="1">
    <source>
        <dbReference type="EMBL" id="MBE1606947.1"/>
    </source>
</evidence>
<dbReference type="Proteomes" id="UP000638648">
    <property type="component" value="Unassembled WGS sequence"/>
</dbReference>
<accession>A0A927R8P0</accession>
<sequence>MPGPDETVVAAESSSRLAALIETLDTRSAEIVRLRSAW</sequence>